<keyword evidence="4" id="KW-0638">Presynaptic neurotoxin</keyword>
<dbReference type="SUPFAM" id="SSF48403">
    <property type="entry name" value="Ankyrin repeat"/>
    <property type="match status" value="1"/>
</dbReference>
<comment type="subcellular location">
    <subcellularLocation>
        <location evidence="1">Target cell membrane</location>
    </subcellularLocation>
</comment>
<evidence type="ECO:0000256" key="2">
    <source>
        <dbReference type="ARBA" id="ARBA00022483"/>
    </source>
</evidence>
<organism evidence="7 8">
    <name type="scientific">Rhipicephalus microplus</name>
    <name type="common">Cattle tick</name>
    <name type="synonym">Boophilus microplus</name>
    <dbReference type="NCBI Taxonomy" id="6941"/>
    <lineage>
        <taxon>Eukaryota</taxon>
        <taxon>Metazoa</taxon>
        <taxon>Ecdysozoa</taxon>
        <taxon>Arthropoda</taxon>
        <taxon>Chelicerata</taxon>
        <taxon>Arachnida</taxon>
        <taxon>Acari</taxon>
        <taxon>Parasitiformes</taxon>
        <taxon>Ixodida</taxon>
        <taxon>Ixodoidea</taxon>
        <taxon>Ixodidae</taxon>
        <taxon>Rhipicephalinae</taxon>
        <taxon>Rhipicephalus</taxon>
        <taxon>Boophilus</taxon>
    </lineage>
</organism>
<accession>A0A9J6DM14</accession>
<name>A0A9J6DM14_RHIMP</name>
<keyword evidence="3" id="KW-1052">Target cell membrane</keyword>
<sequence length="129" mass="14672">MSVEDKVGHSLKGIAEDVYNFLVTKENLNTPIFRQQCREFEALKTWRILPKFGRLDNVPTVESMDVAACEDIPFLVCRYGADLELRDCEDRTALFHAAALGHVAVVQLLVDLGVNINWLKVLSCHNKWQ</sequence>
<protein>
    <submittedName>
        <fullName evidence="7">Uncharacterized protein</fullName>
    </submittedName>
</protein>
<evidence type="ECO:0000256" key="6">
    <source>
        <dbReference type="PROSITE-ProRule" id="PRU00023"/>
    </source>
</evidence>
<evidence type="ECO:0000256" key="4">
    <source>
        <dbReference type="ARBA" id="ARBA00023028"/>
    </source>
</evidence>
<dbReference type="Pfam" id="PF00023">
    <property type="entry name" value="Ank"/>
    <property type="match status" value="1"/>
</dbReference>
<dbReference type="VEuPathDB" id="VectorBase:LOC119172534"/>
<keyword evidence="2" id="KW-0268">Exocytosis</keyword>
<gene>
    <name evidence="7" type="ORF">HPB51_006388</name>
</gene>
<evidence type="ECO:0000256" key="5">
    <source>
        <dbReference type="ARBA" id="ARBA00023298"/>
    </source>
</evidence>
<evidence type="ECO:0000313" key="7">
    <source>
        <dbReference type="EMBL" id="KAH8022958.1"/>
    </source>
</evidence>
<evidence type="ECO:0000313" key="8">
    <source>
        <dbReference type="Proteomes" id="UP000821866"/>
    </source>
</evidence>
<dbReference type="SMART" id="SM00248">
    <property type="entry name" value="ANK"/>
    <property type="match status" value="1"/>
</dbReference>
<dbReference type="Gene3D" id="1.25.40.20">
    <property type="entry name" value="Ankyrin repeat-containing domain"/>
    <property type="match status" value="1"/>
</dbReference>
<dbReference type="PROSITE" id="PS50297">
    <property type="entry name" value="ANK_REP_REGION"/>
    <property type="match status" value="1"/>
</dbReference>
<reference evidence="7" key="2">
    <citation type="submission" date="2021-09" db="EMBL/GenBank/DDBJ databases">
        <authorList>
            <person name="Jia N."/>
            <person name="Wang J."/>
            <person name="Shi W."/>
            <person name="Du L."/>
            <person name="Sun Y."/>
            <person name="Zhan W."/>
            <person name="Jiang J."/>
            <person name="Wang Q."/>
            <person name="Zhang B."/>
            <person name="Ji P."/>
            <person name="Sakyi L.B."/>
            <person name="Cui X."/>
            <person name="Yuan T."/>
            <person name="Jiang B."/>
            <person name="Yang W."/>
            <person name="Lam T.T.-Y."/>
            <person name="Chang Q."/>
            <person name="Ding S."/>
            <person name="Wang X."/>
            <person name="Zhu J."/>
            <person name="Ruan X."/>
            <person name="Zhao L."/>
            <person name="Wei J."/>
            <person name="Que T."/>
            <person name="Du C."/>
            <person name="Cheng J."/>
            <person name="Dai P."/>
            <person name="Han X."/>
            <person name="Huang E."/>
            <person name="Gao Y."/>
            <person name="Liu J."/>
            <person name="Shao H."/>
            <person name="Ye R."/>
            <person name="Li L."/>
            <person name="Wei W."/>
            <person name="Wang X."/>
            <person name="Wang C."/>
            <person name="Huo Q."/>
            <person name="Li W."/>
            <person name="Guo W."/>
            <person name="Chen H."/>
            <person name="Chen S."/>
            <person name="Zhou L."/>
            <person name="Zhou L."/>
            <person name="Ni X."/>
            <person name="Tian J."/>
            <person name="Zhou Y."/>
            <person name="Sheng Y."/>
            <person name="Liu T."/>
            <person name="Pan Y."/>
            <person name="Xia L."/>
            <person name="Li J."/>
            <person name="Zhao F."/>
            <person name="Cao W."/>
        </authorList>
    </citation>
    <scope>NUCLEOTIDE SEQUENCE</scope>
    <source>
        <strain evidence="7">Rmic-2018</strain>
        <tissue evidence="7">Larvae</tissue>
    </source>
</reference>
<dbReference type="InterPro" id="IPR002110">
    <property type="entry name" value="Ankyrin_rpt"/>
</dbReference>
<keyword evidence="8" id="KW-1185">Reference proteome</keyword>
<dbReference type="AlphaFoldDB" id="A0A9J6DM14"/>
<evidence type="ECO:0000256" key="3">
    <source>
        <dbReference type="ARBA" id="ARBA00022537"/>
    </source>
</evidence>
<dbReference type="GO" id="GO:0044218">
    <property type="term" value="C:other organism cell membrane"/>
    <property type="evidence" value="ECO:0007669"/>
    <property type="project" value="UniProtKB-KW"/>
</dbReference>
<dbReference type="Proteomes" id="UP000821866">
    <property type="component" value="Chromosome 6"/>
</dbReference>
<keyword evidence="6" id="KW-0040">ANK repeat</keyword>
<comment type="caution">
    <text evidence="7">The sequence shown here is derived from an EMBL/GenBank/DDBJ whole genome shotgun (WGS) entry which is preliminary data.</text>
</comment>
<dbReference type="EMBL" id="JABSTU010000008">
    <property type="protein sequence ID" value="KAH8022958.1"/>
    <property type="molecule type" value="Genomic_DNA"/>
</dbReference>
<dbReference type="PROSITE" id="PS50088">
    <property type="entry name" value="ANK_REPEAT"/>
    <property type="match status" value="1"/>
</dbReference>
<feature type="repeat" description="ANK" evidence="6">
    <location>
        <begin position="89"/>
        <end position="117"/>
    </location>
</feature>
<keyword evidence="4" id="KW-0800">Toxin</keyword>
<reference evidence="7" key="1">
    <citation type="journal article" date="2020" name="Cell">
        <title>Large-Scale Comparative Analyses of Tick Genomes Elucidate Their Genetic Diversity and Vector Capacities.</title>
        <authorList>
            <consortium name="Tick Genome and Microbiome Consortium (TIGMIC)"/>
            <person name="Jia N."/>
            <person name="Wang J."/>
            <person name="Shi W."/>
            <person name="Du L."/>
            <person name="Sun Y."/>
            <person name="Zhan W."/>
            <person name="Jiang J.F."/>
            <person name="Wang Q."/>
            <person name="Zhang B."/>
            <person name="Ji P."/>
            <person name="Bell-Sakyi L."/>
            <person name="Cui X.M."/>
            <person name="Yuan T.T."/>
            <person name="Jiang B.G."/>
            <person name="Yang W.F."/>
            <person name="Lam T.T."/>
            <person name="Chang Q.C."/>
            <person name="Ding S.J."/>
            <person name="Wang X.J."/>
            <person name="Zhu J.G."/>
            <person name="Ruan X.D."/>
            <person name="Zhao L."/>
            <person name="Wei J.T."/>
            <person name="Ye R.Z."/>
            <person name="Que T.C."/>
            <person name="Du C.H."/>
            <person name="Zhou Y.H."/>
            <person name="Cheng J.X."/>
            <person name="Dai P.F."/>
            <person name="Guo W.B."/>
            <person name="Han X.H."/>
            <person name="Huang E.J."/>
            <person name="Li L.F."/>
            <person name="Wei W."/>
            <person name="Gao Y.C."/>
            <person name="Liu J.Z."/>
            <person name="Shao H.Z."/>
            <person name="Wang X."/>
            <person name="Wang C.C."/>
            <person name="Yang T.C."/>
            <person name="Huo Q.B."/>
            <person name="Li W."/>
            <person name="Chen H.Y."/>
            <person name="Chen S.E."/>
            <person name="Zhou L.G."/>
            <person name="Ni X.B."/>
            <person name="Tian J.H."/>
            <person name="Sheng Y."/>
            <person name="Liu T."/>
            <person name="Pan Y.S."/>
            <person name="Xia L.Y."/>
            <person name="Li J."/>
            <person name="Zhao F."/>
            <person name="Cao W.C."/>
        </authorList>
    </citation>
    <scope>NUCLEOTIDE SEQUENCE</scope>
    <source>
        <strain evidence="7">Rmic-2018</strain>
    </source>
</reference>
<keyword evidence="4" id="KW-0528">Neurotoxin</keyword>
<dbReference type="GO" id="GO:0006887">
    <property type="term" value="P:exocytosis"/>
    <property type="evidence" value="ECO:0007669"/>
    <property type="project" value="UniProtKB-KW"/>
</dbReference>
<dbReference type="InterPro" id="IPR036770">
    <property type="entry name" value="Ankyrin_rpt-contain_sf"/>
</dbReference>
<dbReference type="GO" id="GO:0044231">
    <property type="term" value="C:host cell presynaptic membrane"/>
    <property type="evidence" value="ECO:0007669"/>
    <property type="project" value="UniProtKB-KW"/>
</dbReference>
<keyword evidence="5" id="KW-0472">Membrane</keyword>
<evidence type="ECO:0000256" key="1">
    <source>
        <dbReference type="ARBA" id="ARBA00004175"/>
    </source>
</evidence>
<proteinExistence type="predicted"/>
<keyword evidence="5" id="KW-1053">Target membrane</keyword>